<reference evidence="2 3" key="1">
    <citation type="submission" date="2019-06" db="EMBL/GenBank/DDBJ databases">
        <title>Sequencing the genomes of 1000 actinobacteria strains.</title>
        <authorList>
            <person name="Klenk H.-P."/>
        </authorList>
    </citation>
    <scope>NUCLEOTIDE SEQUENCE [LARGE SCALE GENOMIC DNA]</scope>
    <source>
        <strain evidence="2 3">DSM 20427</strain>
    </source>
</reference>
<dbReference type="AlphaFoldDB" id="A0A4Y3UQI6"/>
<name>A0A4Y3UQI6_9MICO</name>
<evidence type="ECO:0000313" key="2">
    <source>
        <dbReference type="EMBL" id="TQM90245.1"/>
    </source>
</evidence>
<gene>
    <name evidence="2" type="ORF">FHX68_3049</name>
</gene>
<dbReference type="RefSeq" id="WP_141380402.1">
    <property type="nucleotide sequence ID" value="NZ_BJNA01000022.1"/>
</dbReference>
<dbReference type="SUPFAM" id="SSF47336">
    <property type="entry name" value="ACP-like"/>
    <property type="match status" value="1"/>
</dbReference>
<keyword evidence="3" id="KW-1185">Reference proteome</keyword>
<sequence length="102" mass="11141">MSEIDPELVAAVREAWSRALGIDASSIDPETSDFFDIGGYSLLALQVIGGLIEHSDAASKERSFEIEGRLVEDLFQQPFCVAQARILQEERVVISESQANAS</sequence>
<dbReference type="Gene3D" id="1.10.1200.10">
    <property type="entry name" value="ACP-like"/>
    <property type="match status" value="1"/>
</dbReference>
<dbReference type="InterPro" id="IPR009081">
    <property type="entry name" value="PP-bd_ACP"/>
</dbReference>
<accession>A0A4Y3UQI6</accession>
<dbReference type="Proteomes" id="UP000319804">
    <property type="component" value="Unassembled WGS sequence"/>
</dbReference>
<dbReference type="OrthoDB" id="2085352at2"/>
<protein>
    <submittedName>
        <fullName evidence="2">Phosphopantetheine binding protein</fullName>
    </submittedName>
</protein>
<comment type="caution">
    <text evidence="2">The sequence shown here is derived from an EMBL/GenBank/DDBJ whole genome shotgun (WGS) entry which is preliminary data.</text>
</comment>
<feature type="domain" description="Carrier" evidence="1">
    <location>
        <begin position="3"/>
        <end position="91"/>
    </location>
</feature>
<dbReference type="InterPro" id="IPR036736">
    <property type="entry name" value="ACP-like_sf"/>
</dbReference>
<organism evidence="2 3">
    <name type="scientific">Microbacterium lacticum</name>
    <dbReference type="NCBI Taxonomy" id="33885"/>
    <lineage>
        <taxon>Bacteria</taxon>
        <taxon>Bacillati</taxon>
        <taxon>Actinomycetota</taxon>
        <taxon>Actinomycetes</taxon>
        <taxon>Micrococcales</taxon>
        <taxon>Microbacteriaceae</taxon>
        <taxon>Microbacterium</taxon>
    </lineage>
</organism>
<evidence type="ECO:0000313" key="3">
    <source>
        <dbReference type="Proteomes" id="UP000319804"/>
    </source>
</evidence>
<dbReference type="Pfam" id="PF00550">
    <property type="entry name" value="PP-binding"/>
    <property type="match status" value="1"/>
</dbReference>
<proteinExistence type="predicted"/>
<evidence type="ECO:0000259" key="1">
    <source>
        <dbReference type="PROSITE" id="PS50075"/>
    </source>
</evidence>
<dbReference type="PROSITE" id="PS50075">
    <property type="entry name" value="CARRIER"/>
    <property type="match status" value="1"/>
</dbReference>
<dbReference type="EMBL" id="VFPS01000008">
    <property type="protein sequence ID" value="TQM90245.1"/>
    <property type="molecule type" value="Genomic_DNA"/>
</dbReference>